<evidence type="ECO:0000256" key="5">
    <source>
        <dbReference type="ARBA" id="ARBA00022729"/>
    </source>
</evidence>
<organism evidence="8 9">
    <name type="scientific">Gracilimonas mengyeensis</name>
    <dbReference type="NCBI Taxonomy" id="1302730"/>
    <lineage>
        <taxon>Bacteria</taxon>
        <taxon>Pseudomonadati</taxon>
        <taxon>Balneolota</taxon>
        <taxon>Balneolia</taxon>
        <taxon>Balneolales</taxon>
        <taxon>Balneolaceae</taxon>
        <taxon>Gracilimonas</taxon>
    </lineage>
</organism>
<dbReference type="GO" id="GO:0009279">
    <property type="term" value="C:cell outer membrane"/>
    <property type="evidence" value="ECO:0007669"/>
    <property type="project" value="UniProtKB-SubCell"/>
</dbReference>
<dbReference type="RefSeq" id="WP_185957218.1">
    <property type="nucleotide sequence ID" value="NZ_FXTP01000006.1"/>
</dbReference>
<evidence type="ECO:0000256" key="3">
    <source>
        <dbReference type="ARBA" id="ARBA00022452"/>
    </source>
</evidence>
<evidence type="ECO:0000313" key="8">
    <source>
        <dbReference type="EMBL" id="SMO61784.1"/>
    </source>
</evidence>
<evidence type="ECO:0000313" key="9">
    <source>
        <dbReference type="Proteomes" id="UP000317557"/>
    </source>
</evidence>
<dbReference type="PANTHER" id="PTHR30069:SF29">
    <property type="entry name" value="HEMOGLOBIN AND HEMOGLOBIN-HAPTOGLOBIN-BINDING PROTEIN 1-RELATED"/>
    <property type="match status" value="1"/>
</dbReference>
<evidence type="ECO:0000256" key="7">
    <source>
        <dbReference type="ARBA" id="ARBA00023237"/>
    </source>
</evidence>
<protein>
    <submittedName>
        <fullName evidence="8">Outer membrane receptor proteins, mostly Fe transport</fullName>
    </submittedName>
</protein>
<dbReference type="GO" id="GO:0044718">
    <property type="term" value="P:siderophore transmembrane transport"/>
    <property type="evidence" value="ECO:0007669"/>
    <property type="project" value="TreeGrafter"/>
</dbReference>
<keyword evidence="4" id="KW-0812">Transmembrane</keyword>
<keyword evidence="8" id="KW-0675">Receptor</keyword>
<dbReference type="PANTHER" id="PTHR30069">
    <property type="entry name" value="TONB-DEPENDENT OUTER MEMBRANE RECEPTOR"/>
    <property type="match status" value="1"/>
</dbReference>
<proteinExistence type="predicted"/>
<sequence>MACLLNYSARELTAQPTQSNPSIQVPGFQGTAEALLDSIEKNERITFSYSSAISLDFPVDYEPETHQLDYFLEHLFKEQSIAYKISGEKVLLFPADTSPEVTQVVKGRVIDQQTKVGLIGAHVIVQGTDIGAATNSHGDFIIHKVPLCRHTFKVMYVGYKPRIIPEIMVGSAKQVVLNVELEEDVVEEARRYAGGFDDPARLASSFAGVTYGNPQDNAIIIRGNAPKGLLWRLEGIEIPNPNHFPEGNVIGGGLFTIFSNQLLADSDFFTGAFPAEYGNALSGVFDMKLRNGNSDVREYTFQAGMMGLDFATEGPFSTRSNASYLINYRYSTLGLMTDLQFIDTEQEIRYQDLSFKLNFPTRKAGTFGLWGIGSLDGLDEAEEQDSTQWKYEYDRMDFEAGFSVGALGLNHKYILGKSTFINSTAAVSVQDIWYDMDRVDDNLTLRDNEYIQSLSGQLTLTSKVNHKFSARFNQTTGIIWNYLFYDMDFKATTNDDPDTYQTYVAEQGNSQLVQAFTQAQYSFGPTVKATGGVHFQYFMLNDNYSVEPRAGISWEVHPRHRLSFGYGRHSQLEDLQYYLGVRETETGSYQPNKNLDFTRADHFVLGYDVRLTPNTRIKIEPYYQYLFDVPVIPDSSFSMINLRDERYINEPMRNEGTGENYGVDFTLEKFLSDGYYYMATASVFDSRYKGGDGVERDTRYNRKYAFNFLGGKEFNVKENNIFGVNARLTYMGGERTYPLLWEESMQQKRAVLDESRAFEHSLDGSIFLDVTLSYRMNHRHAAHVLALQVKNLLGAPTKYDYEYNYETNTLEREETVILLPSINYKVEF</sequence>
<keyword evidence="2" id="KW-0813">Transport</keyword>
<keyword evidence="7" id="KW-0998">Cell outer membrane</keyword>
<evidence type="ECO:0000256" key="2">
    <source>
        <dbReference type="ARBA" id="ARBA00022448"/>
    </source>
</evidence>
<comment type="subcellular location">
    <subcellularLocation>
        <location evidence="1">Cell outer membrane</location>
        <topology evidence="1">Multi-pass membrane protein</topology>
    </subcellularLocation>
</comment>
<dbReference type="Pfam" id="PF13715">
    <property type="entry name" value="CarbopepD_reg_2"/>
    <property type="match status" value="1"/>
</dbReference>
<evidence type="ECO:0000256" key="4">
    <source>
        <dbReference type="ARBA" id="ARBA00022692"/>
    </source>
</evidence>
<dbReference type="GO" id="GO:0015344">
    <property type="term" value="F:siderophore uptake transmembrane transporter activity"/>
    <property type="evidence" value="ECO:0007669"/>
    <property type="project" value="TreeGrafter"/>
</dbReference>
<dbReference type="Gene3D" id="2.40.170.20">
    <property type="entry name" value="TonB-dependent receptor, beta-barrel domain"/>
    <property type="match status" value="1"/>
</dbReference>
<dbReference type="SUPFAM" id="SSF49464">
    <property type="entry name" value="Carboxypeptidase regulatory domain-like"/>
    <property type="match status" value="1"/>
</dbReference>
<dbReference type="SUPFAM" id="SSF56935">
    <property type="entry name" value="Porins"/>
    <property type="match status" value="1"/>
</dbReference>
<keyword evidence="3" id="KW-1134">Transmembrane beta strand</keyword>
<evidence type="ECO:0000256" key="6">
    <source>
        <dbReference type="ARBA" id="ARBA00023136"/>
    </source>
</evidence>
<accession>A0A521CQN4</accession>
<keyword evidence="9" id="KW-1185">Reference proteome</keyword>
<dbReference type="InterPro" id="IPR036942">
    <property type="entry name" value="Beta-barrel_TonB_sf"/>
</dbReference>
<dbReference type="Gene3D" id="2.60.40.1120">
    <property type="entry name" value="Carboxypeptidase-like, regulatory domain"/>
    <property type="match status" value="1"/>
</dbReference>
<keyword evidence="6" id="KW-0472">Membrane</keyword>
<dbReference type="AlphaFoldDB" id="A0A521CQN4"/>
<dbReference type="InterPro" id="IPR039426">
    <property type="entry name" value="TonB-dep_rcpt-like"/>
</dbReference>
<evidence type="ECO:0000256" key="1">
    <source>
        <dbReference type="ARBA" id="ARBA00004571"/>
    </source>
</evidence>
<dbReference type="EMBL" id="FXTP01000006">
    <property type="protein sequence ID" value="SMO61784.1"/>
    <property type="molecule type" value="Genomic_DNA"/>
</dbReference>
<reference evidence="8 9" key="1">
    <citation type="submission" date="2017-05" db="EMBL/GenBank/DDBJ databases">
        <authorList>
            <person name="Varghese N."/>
            <person name="Submissions S."/>
        </authorList>
    </citation>
    <scope>NUCLEOTIDE SEQUENCE [LARGE SCALE GENOMIC DNA]</scope>
    <source>
        <strain evidence="8 9">DSM 21985</strain>
    </source>
</reference>
<gene>
    <name evidence="8" type="ORF">SAMN06265219_10672</name>
</gene>
<dbReference type="Proteomes" id="UP000317557">
    <property type="component" value="Unassembled WGS sequence"/>
</dbReference>
<keyword evidence="5" id="KW-0732">Signal</keyword>
<name>A0A521CQN4_9BACT</name>
<dbReference type="InterPro" id="IPR008969">
    <property type="entry name" value="CarboxyPept-like_regulatory"/>
</dbReference>